<gene>
    <name evidence="4" type="ORF">HK57_00085</name>
</gene>
<comment type="caution">
    <text evidence="4">The sequence shown here is derived from an EMBL/GenBank/DDBJ whole genome shotgun (WGS) entry which is preliminary data.</text>
</comment>
<keyword evidence="3" id="KW-0560">Oxidoreductase</keyword>
<dbReference type="AlphaFoldDB" id="A0A0C1BV61"/>
<evidence type="ECO:0000256" key="3">
    <source>
        <dbReference type="ARBA" id="ARBA00023002"/>
    </source>
</evidence>
<protein>
    <submittedName>
        <fullName evidence="4">Uncharacterized protein</fullName>
    </submittedName>
</protein>
<sequence>MPSKSVELLIVGAGMSYPRLRTFPANSLGLHGLVMAKTYLEVHPSTTLLVVDESHSVGGTWARERLYPGLKTNNLFGSYELSDFPMDAKRYGVDGKGHIPGHVVHAYLCDVADHFGITPHLMLSTRVTATELLDDGSWEVSLQSVDRNDCVVSPIRAEKLVFATGLTSKPHIPHIPGSETFNRLILHSKQLKEQADSLADCKTVVVVGGNKSAWDVCYTAARNGSQVHMVIRPSGGGPSYLWPRRFSIGHFELSLAKLSTIRLFTLFDPAPFGEGPFLWARRFLHRTFLGQRICHWFWTYLDKRIRMLNGFDTHRELRKLGPWTTPFWMGNSLSIHNYETSWFDLVREGQIQVHISELESLSPAKVHLSDGTLLAIDALVLCTGWTVDVPARFKTDQVGRSAEKEAMEVIYSNVPYFSHLSRRTPNAPGSQDSAVSPDGKDSSFPLLYRDIIPLEETYLQSKSLAFIGMSVSIHAVLVAQAQALWITAFLSDQLDHLRVGSMNQEQVRGRTILDTVYGQVRRPRETGGLAGRHADLVFDSLSYVDVLLGDLTVPCMRKKNWWLELTDPYCLADYRGLVQEWIRLRG</sequence>
<proteinExistence type="predicted"/>
<accession>A0A0C1BV61</accession>
<keyword evidence="1" id="KW-0285">Flavoprotein</keyword>
<dbReference type="EMBL" id="JOMC01000154">
    <property type="protein sequence ID" value="KIA75441.1"/>
    <property type="molecule type" value="Genomic_DNA"/>
</dbReference>
<dbReference type="GO" id="GO:0016491">
    <property type="term" value="F:oxidoreductase activity"/>
    <property type="evidence" value="ECO:0007669"/>
    <property type="project" value="UniProtKB-KW"/>
</dbReference>
<keyword evidence="2" id="KW-0274">FAD</keyword>
<evidence type="ECO:0000313" key="4">
    <source>
        <dbReference type="EMBL" id="KIA75441.1"/>
    </source>
</evidence>
<evidence type="ECO:0000256" key="2">
    <source>
        <dbReference type="ARBA" id="ARBA00022827"/>
    </source>
</evidence>
<dbReference type="Gene3D" id="3.50.50.60">
    <property type="entry name" value="FAD/NAD(P)-binding domain"/>
    <property type="match status" value="3"/>
</dbReference>
<evidence type="ECO:0000313" key="5">
    <source>
        <dbReference type="Proteomes" id="UP000053475"/>
    </source>
</evidence>
<dbReference type="PANTHER" id="PTHR23023">
    <property type="entry name" value="DIMETHYLANILINE MONOOXYGENASE"/>
    <property type="match status" value="1"/>
</dbReference>
<evidence type="ECO:0000256" key="1">
    <source>
        <dbReference type="ARBA" id="ARBA00022630"/>
    </source>
</evidence>
<dbReference type="InterPro" id="IPR050346">
    <property type="entry name" value="FMO-like"/>
</dbReference>
<keyword evidence="5" id="KW-1185">Reference proteome</keyword>
<dbReference type="InterPro" id="IPR036188">
    <property type="entry name" value="FAD/NAD-bd_sf"/>
</dbReference>
<dbReference type="Pfam" id="PF13738">
    <property type="entry name" value="Pyr_redox_3"/>
    <property type="match status" value="1"/>
</dbReference>
<reference evidence="4 5" key="1">
    <citation type="submission" date="2014-11" db="EMBL/GenBank/DDBJ databases">
        <title>Genomics derived discovery of secondary metabolites biosynthetic gene clusters in Aspergillus ustus.</title>
        <authorList>
            <person name="Pi B."/>
            <person name="Dai F."/>
            <person name="Song X."/>
            <person name="Zhu C."/>
            <person name="Li H."/>
            <person name="Yu D."/>
        </authorList>
    </citation>
    <scope>NUCLEOTIDE SEQUENCE [LARGE SCALE GENOMIC DNA]</scope>
    <source>
        <strain evidence="4 5">3.3904</strain>
    </source>
</reference>
<dbReference type="Proteomes" id="UP000053475">
    <property type="component" value="Unassembled WGS sequence"/>
</dbReference>
<organism evidence="4 5">
    <name type="scientific">Aspergillus ustus</name>
    <dbReference type="NCBI Taxonomy" id="40382"/>
    <lineage>
        <taxon>Eukaryota</taxon>
        <taxon>Fungi</taxon>
        <taxon>Dikarya</taxon>
        <taxon>Ascomycota</taxon>
        <taxon>Pezizomycotina</taxon>
        <taxon>Eurotiomycetes</taxon>
        <taxon>Eurotiomycetidae</taxon>
        <taxon>Eurotiales</taxon>
        <taxon>Aspergillaceae</taxon>
        <taxon>Aspergillus</taxon>
        <taxon>Aspergillus subgen. Nidulantes</taxon>
    </lineage>
</organism>
<name>A0A0C1BV61_ASPUT</name>
<dbReference type="SUPFAM" id="SSF51905">
    <property type="entry name" value="FAD/NAD(P)-binding domain"/>
    <property type="match status" value="2"/>
</dbReference>